<dbReference type="AlphaFoldDB" id="A0AAV3UBX8"/>
<dbReference type="Proteomes" id="UP001501729">
    <property type="component" value="Unassembled WGS sequence"/>
</dbReference>
<proteinExistence type="predicted"/>
<accession>A0AAV3UBX8</accession>
<dbReference type="RefSeq" id="WP_227775278.1">
    <property type="nucleotide sequence ID" value="NZ_BAABKX010000001.1"/>
</dbReference>
<keyword evidence="2" id="KW-1185">Reference proteome</keyword>
<name>A0AAV3UBX8_9EURY</name>
<evidence type="ECO:0000313" key="2">
    <source>
        <dbReference type="Proteomes" id="UP001501729"/>
    </source>
</evidence>
<gene>
    <name evidence="1" type="ORF">GCM10025751_04760</name>
</gene>
<protein>
    <submittedName>
        <fullName evidence="1">Uncharacterized protein</fullName>
    </submittedName>
</protein>
<evidence type="ECO:0000313" key="1">
    <source>
        <dbReference type="EMBL" id="GAA5041954.1"/>
    </source>
</evidence>
<organism evidence="1 2">
    <name type="scientific">Haladaptatus pallidirubidus</name>
    <dbReference type="NCBI Taxonomy" id="1008152"/>
    <lineage>
        <taxon>Archaea</taxon>
        <taxon>Methanobacteriati</taxon>
        <taxon>Methanobacteriota</taxon>
        <taxon>Stenosarchaea group</taxon>
        <taxon>Halobacteria</taxon>
        <taxon>Halobacteriales</taxon>
        <taxon>Haladaptataceae</taxon>
        <taxon>Haladaptatus</taxon>
    </lineage>
</organism>
<reference evidence="1 2" key="1">
    <citation type="journal article" date="2019" name="Int. J. Syst. Evol. Microbiol.">
        <title>The Global Catalogue of Microorganisms (GCM) 10K type strain sequencing project: providing services to taxonomists for standard genome sequencing and annotation.</title>
        <authorList>
            <consortium name="The Broad Institute Genomics Platform"/>
            <consortium name="The Broad Institute Genome Sequencing Center for Infectious Disease"/>
            <person name="Wu L."/>
            <person name="Ma J."/>
        </authorList>
    </citation>
    <scope>NUCLEOTIDE SEQUENCE [LARGE SCALE GENOMIC DNA]</scope>
    <source>
        <strain evidence="1 2">JCM 17504</strain>
    </source>
</reference>
<dbReference type="GeneID" id="68615162"/>
<dbReference type="EMBL" id="BAABKX010000001">
    <property type="protein sequence ID" value="GAA5041954.1"/>
    <property type="molecule type" value="Genomic_DNA"/>
</dbReference>
<sequence length="150" mass="17186">MQNNSYEYENGLCQPVEFATISAANWVRDQFFDAVRPEDDARTLEVVLSADTPKHCMDEIIRVQRESFEEVEGHKYGQEPLTSFEKSKLDFSKASLFHARSVKAIASYYGVLDWIAFYDPSLTTSEHIGLYQHESADGVSMREMPTEMMV</sequence>
<comment type="caution">
    <text evidence="1">The sequence shown here is derived from an EMBL/GenBank/DDBJ whole genome shotgun (WGS) entry which is preliminary data.</text>
</comment>